<evidence type="ECO:0000313" key="1">
    <source>
        <dbReference type="EMBL" id="MBM7814588.1"/>
    </source>
</evidence>
<dbReference type="Proteomes" id="UP001195724">
    <property type="component" value="Unassembled WGS sequence"/>
</dbReference>
<name>A0ABS2SED1_9PSEU</name>
<dbReference type="PANTHER" id="PTHR35841:SF1">
    <property type="entry name" value="PHOSPHONATES-BINDING PERIPLASMIC PROTEIN"/>
    <property type="match status" value="1"/>
</dbReference>
<evidence type="ECO:0000313" key="2">
    <source>
        <dbReference type="Proteomes" id="UP001195724"/>
    </source>
</evidence>
<gene>
    <name evidence="1" type="ORF">JOE68_005453</name>
</gene>
<dbReference type="RefSeq" id="WP_204845217.1">
    <property type="nucleotide sequence ID" value="NZ_JAFBCL010000001.1"/>
</dbReference>
<accession>A0ABS2SED1</accession>
<keyword evidence="2" id="KW-1185">Reference proteome</keyword>
<dbReference type="Gene3D" id="3.40.190.10">
    <property type="entry name" value="Periplasmic binding protein-like II"/>
    <property type="match status" value="2"/>
</dbReference>
<proteinExistence type="predicted"/>
<dbReference type="EMBL" id="JAFBCL010000001">
    <property type="protein sequence ID" value="MBM7814588.1"/>
    <property type="molecule type" value="Genomic_DNA"/>
</dbReference>
<sequence>MTFILGAVAYDPKVVTIWGGFRSWLQARGLPFDFVLYSHYERQVEDLVAGRIHGAWNSPLAWIRAERLAKAAGRSLRPLVMRDTDRDLHSLILVRADSSWEKVSDLEGGTVALGAVDSPQATLVPRSFVREAGLTPGRNVTVRRFDVGVGLHGDHIGGERDAARALLAGEVDAAAIIDVNHLLFSREGTLPPGSTRILAQTPPYDHCNLSVVDTAPAELADKLGELLLSMSYTEPEVRPLFDLEGLTAWHEGRSTGYALLDAAVDEEGFYSAEGEVTAREYKP</sequence>
<dbReference type="SUPFAM" id="SSF53850">
    <property type="entry name" value="Periplasmic binding protein-like II"/>
    <property type="match status" value="1"/>
</dbReference>
<dbReference type="Pfam" id="PF12974">
    <property type="entry name" value="Phosphonate-bd"/>
    <property type="match status" value="1"/>
</dbReference>
<dbReference type="PANTHER" id="PTHR35841">
    <property type="entry name" value="PHOSPHONATES-BINDING PERIPLASMIC PROTEIN"/>
    <property type="match status" value="1"/>
</dbReference>
<protein>
    <submittedName>
        <fullName evidence="1">ABC-type phosphate/phosphonate transport system substrate-binding protein</fullName>
    </submittedName>
</protein>
<comment type="caution">
    <text evidence="1">The sequence shown here is derived from an EMBL/GenBank/DDBJ whole genome shotgun (WGS) entry which is preliminary data.</text>
</comment>
<organism evidence="1 2">
    <name type="scientific">Saccharothrix algeriensis</name>
    <dbReference type="NCBI Taxonomy" id="173560"/>
    <lineage>
        <taxon>Bacteria</taxon>
        <taxon>Bacillati</taxon>
        <taxon>Actinomycetota</taxon>
        <taxon>Actinomycetes</taxon>
        <taxon>Pseudonocardiales</taxon>
        <taxon>Pseudonocardiaceae</taxon>
        <taxon>Saccharothrix</taxon>
    </lineage>
</organism>
<reference evidence="1 2" key="1">
    <citation type="submission" date="2021-01" db="EMBL/GenBank/DDBJ databases">
        <title>Sequencing the genomes of 1000 actinobacteria strains.</title>
        <authorList>
            <person name="Klenk H.-P."/>
        </authorList>
    </citation>
    <scope>NUCLEOTIDE SEQUENCE [LARGE SCALE GENOMIC DNA]</scope>
    <source>
        <strain evidence="1 2">DSM 44581</strain>
    </source>
</reference>